<dbReference type="AlphaFoldDB" id="A0A016UP12"/>
<feature type="region of interest" description="Disordered" evidence="3">
    <location>
        <begin position="28"/>
        <end position="50"/>
    </location>
</feature>
<dbReference type="STRING" id="53326.A0A016UP12"/>
<evidence type="ECO:0000256" key="1">
    <source>
        <dbReference type="ARBA" id="ARBA00022729"/>
    </source>
</evidence>
<dbReference type="SUPFAM" id="SSF82109">
    <property type="entry name" value="MIR domain"/>
    <property type="match status" value="1"/>
</dbReference>
<evidence type="ECO:0000259" key="4">
    <source>
        <dbReference type="SMART" id="SM00472"/>
    </source>
</evidence>
<dbReference type="SMART" id="SM00472">
    <property type="entry name" value="MIR"/>
    <property type="match status" value="1"/>
</dbReference>
<evidence type="ECO:0000256" key="2">
    <source>
        <dbReference type="ARBA" id="ARBA00022737"/>
    </source>
</evidence>
<reference evidence="6" key="1">
    <citation type="journal article" date="2015" name="Nat. Genet.">
        <title>The genome and transcriptome of the zoonotic hookworm Ancylostoma ceylanicum identify infection-specific gene families.</title>
        <authorList>
            <person name="Schwarz E.M."/>
            <person name="Hu Y."/>
            <person name="Antoshechkin I."/>
            <person name="Miller M.M."/>
            <person name="Sternberg P.W."/>
            <person name="Aroian R.V."/>
        </authorList>
    </citation>
    <scope>NUCLEOTIDE SEQUENCE</scope>
    <source>
        <strain evidence="6">HY135</strain>
    </source>
</reference>
<dbReference type="EMBL" id="JARK01001369">
    <property type="protein sequence ID" value="EYC16661.1"/>
    <property type="molecule type" value="Genomic_DNA"/>
</dbReference>
<evidence type="ECO:0000256" key="3">
    <source>
        <dbReference type="SAM" id="MobiDB-lite"/>
    </source>
</evidence>
<evidence type="ECO:0000313" key="5">
    <source>
        <dbReference type="EMBL" id="EYC16661.1"/>
    </source>
</evidence>
<dbReference type="Gene3D" id="2.80.10.50">
    <property type="match status" value="1"/>
</dbReference>
<gene>
    <name evidence="5" type="primary">Acey_s0033.g2770</name>
    <name evidence="5" type="ORF">Y032_0033g2770</name>
</gene>
<dbReference type="PANTHER" id="PTHR46809:SF2">
    <property type="entry name" value="GH21273P"/>
    <property type="match status" value="1"/>
</dbReference>
<proteinExistence type="predicted"/>
<accession>A0A016UP12</accession>
<dbReference type="InterPro" id="IPR016093">
    <property type="entry name" value="MIR_motif"/>
</dbReference>
<dbReference type="Proteomes" id="UP000024635">
    <property type="component" value="Unassembled WGS sequence"/>
</dbReference>
<keyword evidence="6" id="KW-1185">Reference proteome</keyword>
<dbReference type="OrthoDB" id="5588846at2759"/>
<feature type="domain" description="MIR" evidence="4">
    <location>
        <begin position="61"/>
        <end position="114"/>
    </location>
</feature>
<evidence type="ECO:0000313" key="6">
    <source>
        <dbReference type="Proteomes" id="UP000024635"/>
    </source>
</evidence>
<dbReference type="PANTHER" id="PTHR46809">
    <property type="entry name" value="STROMAL CELL-DERIVED FACTOR 2-LIKE PROTEIN"/>
    <property type="match status" value="1"/>
</dbReference>
<sequence>MNPGPGSCFQPKKGLRPKERWAHIKFVPTTSRNPSPSEVSCFGNDAQSDTGDNWQVVCDTEEWLETEPVKFKHVDTGVYLALSGQQFGRPIHGQREVVGTDGATSGGKWKAAEGVFMKRNKE</sequence>
<organism evidence="5 6">
    <name type="scientific">Ancylostoma ceylanicum</name>
    <dbReference type="NCBI Taxonomy" id="53326"/>
    <lineage>
        <taxon>Eukaryota</taxon>
        <taxon>Metazoa</taxon>
        <taxon>Ecdysozoa</taxon>
        <taxon>Nematoda</taxon>
        <taxon>Chromadorea</taxon>
        <taxon>Rhabditida</taxon>
        <taxon>Rhabditina</taxon>
        <taxon>Rhabditomorpha</taxon>
        <taxon>Strongyloidea</taxon>
        <taxon>Ancylostomatidae</taxon>
        <taxon>Ancylostomatinae</taxon>
        <taxon>Ancylostoma</taxon>
    </lineage>
</organism>
<feature type="compositionally biased region" description="Polar residues" evidence="3">
    <location>
        <begin position="28"/>
        <end position="38"/>
    </location>
</feature>
<keyword evidence="2" id="KW-0677">Repeat</keyword>
<name>A0A016UP12_9BILA</name>
<keyword evidence="1" id="KW-0732">Signal</keyword>
<dbReference type="InterPro" id="IPR036300">
    <property type="entry name" value="MIR_dom_sf"/>
</dbReference>
<comment type="caution">
    <text evidence="5">The sequence shown here is derived from an EMBL/GenBank/DDBJ whole genome shotgun (WGS) entry which is preliminary data.</text>
</comment>
<protein>
    <recommendedName>
        <fullName evidence="4">MIR domain-containing protein</fullName>
    </recommendedName>
</protein>